<evidence type="ECO:0000313" key="3">
    <source>
        <dbReference type="EMBL" id="HIZ07634.1"/>
    </source>
</evidence>
<feature type="region of interest" description="Disordered" evidence="1">
    <location>
        <begin position="27"/>
        <end position="102"/>
    </location>
</feature>
<evidence type="ECO:0000313" key="4">
    <source>
        <dbReference type="Proteomes" id="UP000824024"/>
    </source>
</evidence>
<protein>
    <recommendedName>
        <fullName evidence="5">VCBS repeat-containing protein</fullName>
    </recommendedName>
</protein>
<feature type="compositionally biased region" description="Acidic residues" evidence="1">
    <location>
        <begin position="49"/>
        <end position="69"/>
    </location>
</feature>
<dbReference type="AlphaFoldDB" id="A0A9D2D339"/>
<name>A0A9D2D339_9FIRM</name>
<dbReference type="EMBL" id="DXCH01000189">
    <property type="protein sequence ID" value="HIZ07634.1"/>
    <property type="molecule type" value="Genomic_DNA"/>
</dbReference>
<feature type="chain" id="PRO_5038866444" description="VCBS repeat-containing protein" evidence="2">
    <location>
        <begin position="24"/>
        <end position="337"/>
    </location>
</feature>
<evidence type="ECO:0000256" key="1">
    <source>
        <dbReference type="SAM" id="MobiDB-lite"/>
    </source>
</evidence>
<evidence type="ECO:0000256" key="2">
    <source>
        <dbReference type="SAM" id="SignalP"/>
    </source>
</evidence>
<proteinExistence type="predicted"/>
<sequence length="337" mass="38497">MRNRQKILTVLAAILFGTLPLTGCQDAGAPEDTKIQQQEEMQEPAISDQESETDSVLEDTEPLEPDTDNDQVLLDPALRQEEQTAETERAAGSDDGGSIDSLREYIFPDGEIPVFYIERGNYRQQIPVPDYSAFDADSLIDRMHITGNEESSDTDQDGRTDKITCMGESAGWARVDKNGDGKFDYFLVIESNYNSTVDFQMEWTDCDGNGTVDEIRIQAADREDLARNRFSAQYIYADYQVLDYDTGRVDYTNQGRVQLIQMVTLPYESPFDEQQFFRDYNGDGYVDMMQSRRYYDTDNDGVKESMKISSDRDMDGVFEDEYAYDGTIFDDSLIYDY</sequence>
<keyword evidence="2" id="KW-0732">Signal</keyword>
<evidence type="ECO:0008006" key="5">
    <source>
        <dbReference type="Google" id="ProtNLM"/>
    </source>
</evidence>
<gene>
    <name evidence="3" type="ORF">IAA08_06845</name>
</gene>
<feature type="compositionally biased region" description="Basic and acidic residues" evidence="1">
    <location>
        <begin position="78"/>
        <end position="92"/>
    </location>
</feature>
<organism evidence="3 4">
    <name type="scientific">Candidatus Eubacterium avistercoris</name>
    <dbReference type="NCBI Taxonomy" id="2838567"/>
    <lineage>
        <taxon>Bacteria</taxon>
        <taxon>Bacillati</taxon>
        <taxon>Bacillota</taxon>
        <taxon>Clostridia</taxon>
        <taxon>Eubacteriales</taxon>
        <taxon>Eubacteriaceae</taxon>
        <taxon>Eubacterium</taxon>
    </lineage>
</organism>
<feature type="signal peptide" evidence="2">
    <location>
        <begin position="1"/>
        <end position="23"/>
    </location>
</feature>
<comment type="caution">
    <text evidence="3">The sequence shown here is derived from an EMBL/GenBank/DDBJ whole genome shotgun (WGS) entry which is preliminary data.</text>
</comment>
<accession>A0A9D2D339</accession>
<reference evidence="3" key="1">
    <citation type="journal article" date="2021" name="PeerJ">
        <title>Extensive microbial diversity within the chicken gut microbiome revealed by metagenomics and culture.</title>
        <authorList>
            <person name="Gilroy R."/>
            <person name="Ravi A."/>
            <person name="Getino M."/>
            <person name="Pursley I."/>
            <person name="Horton D.L."/>
            <person name="Alikhan N.F."/>
            <person name="Baker D."/>
            <person name="Gharbi K."/>
            <person name="Hall N."/>
            <person name="Watson M."/>
            <person name="Adriaenssens E.M."/>
            <person name="Foster-Nyarko E."/>
            <person name="Jarju S."/>
            <person name="Secka A."/>
            <person name="Antonio M."/>
            <person name="Oren A."/>
            <person name="Chaudhuri R.R."/>
            <person name="La Ragione R."/>
            <person name="Hildebrand F."/>
            <person name="Pallen M.J."/>
        </authorList>
    </citation>
    <scope>NUCLEOTIDE SEQUENCE</scope>
    <source>
        <strain evidence="3">CHK192-9172</strain>
    </source>
</reference>
<reference evidence="3" key="2">
    <citation type="submission" date="2021-04" db="EMBL/GenBank/DDBJ databases">
        <authorList>
            <person name="Gilroy R."/>
        </authorList>
    </citation>
    <scope>NUCLEOTIDE SEQUENCE</scope>
    <source>
        <strain evidence="3">CHK192-9172</strain>
    </source>
</reference>
<dbReference type="Proteomes" id="UP000824024">
    <property type="component" value="Unassembled WGS sequence"/>
</dbReference>